<proteinExistence type="predicted"/>
<dbReference type="NCBIfam" id="NF041045">
    <property type="entry name" value="RsbA_anti_sig"/>
    <property type="match status" value="1"/>
</dbReference>
<evidence type="ECO:0000259" key="2">
    <source>
        <dbReference type="Pfam" id="PF13581"/>
    </source>
</evidence>
<evidence type="ECO:0000313" key="5">
    <source>
        <dbReference type="Proteomes" id="UP000249304"/>
    </source>
</evidence>
<dbReference type="InterPro" id="IPR025847">
    <property type="entry name" value="MEDS_domain"/>
</dbReference>
<evidence type="ECO:0000313" key="4">
    <source>
        <dbReference type="EMBL" id="PZG19704.1"/>
    </source>
</evidence>
<dbReference type="AlphaFoldDB" id="A0A2W2FY36"/>
<gene>
    <name evidence="4" type="ORF">C1J01_11465</name>
</gene>
<reference evidence="4 5" key="1">
    <citation type="submission" date="2018-01" db="EMBL/GenBank/DDBJ databases">
        <title>Draft genome sequence of Nonomuraea sp. KC333.</title>
        <authorList>
            <person name="Sahin N."/>
            <person name="Saygin H."/>
            <person name="Ay H."/>
        </authorList>
    </citation>
    <scope>NUCLEOTIDE SEQUENCE [LARGE SCALE GENOMIC DNA]</scope>
    <source>
        <strain evidence="4 5">KC333</strain>
    </source>
</reference>
<evidence type="ECO:0000259" key="3">
    <source>
        <dbReference type="Pfam" id="PF14417"/>
    </source>
</evidence>
<keyword evidence="5" id="KW-1185">Reference proteome</keyword>
<dbReference type="CDD" id="cd16936">
    <property type="entry name" value="HATPase_RsbW-like"/>
    <property type="match status" value="1"/>
</dbReference>
<accession>A0A2W2FY36</accession>
<dbReference type="GO" id="GO:0004674">
    <property type="term" value="F:protein serine/threonine kinase activity"/>
    <property type="evidence" value="ECO:0007669"/>
    <property type="project" value="UniProtKB-KW"/>
</dbReference>
<dbReference type="InterPro" id="IPR003594">
    <property type="entry name" value="HATPase_dom"/>
</dbReference>
<dbReference type="Gene3D" id="3.30.565.10">
    <property type="entry name" value="Histidine kinase-like ATPase, C-terminal domain"/>
    <property type="match status" value="1"/>
</dbReference>
<dbReference type="Pfam" id="PF14417">
    <property type="entry name" value="MEDS"/>
    <property type="match status" value="1"/>
</dbReference>
<name>A0A2W2FY36_9ACTN</name>
<dbReference type="PANTHER" id="PTHR35526">
    <property type="entry name" value="ANTI-SIGMA-F FACTOR RSBW-RELATED"/>
    <property type="match status" value="1"/>
</dbReference>
<evidence type="ECO:0000256" key="1">
    <source>
        <dbReference type="ARBA" id="ARBA00022527"/>
    </source>
</evidence>
<dbReference type="Pfam" id="PF13581">
    <property type="entry name" value="HATPase_c_2"/>
    <property type="match status" value="1"/>
</dbReference>
<dbReference type="InterPro" id="IPR036890">
    <property type="entry name" value="HATPase_C_sf"/>
</dbReference>
<dbReference type="InterPro" id="IPR047718">
    <property type="entry name" value="RsbA-like_anti_sig"/>
</dbReference>
<dbReference type="SUPFAM" id="SSF55874">
    <property type="entry name" value="ATPase domain of HSP90 chaperone/DNA topoisomerase II/histidine kinase"/>
    <property type="match status" value="1"/>
</dbReference>
<keyword evidence="1" id="KW-0418">Kinase</keyword>
<dbReference type="PANTHER" id="PTHR35526:SF3">
    <property type="entry name" value="ANTI-SIGMA-F FACTOR RSBW"/>
    <property type="match status" value="1"/>
</dbReference>
<keyword evidence="1" id="KW-0723">Serine/threonine-protein kinase</keyword>
<feature type="domain" description="MEDS" evidence="3">
    <location>
        <begin position="22"/>
        <end position="159"/>
    </location>
</feature>
<organism evidence="4 5">
    <name type="scientific">Nonomuraea aridisoli</name>
    <dbReference type="NCBI Taxonomy" id="2070368"/>
    <lineage>
        <taxon>Bacteria</taxon>
        <taxon>Bacillati</taxon>
        <taxon>Actinomycetota</taxon>
        <taxon>Actinomycetes</taxon>
        <taxon>Streptosporangiales</taxon>
        <taxon>Streptosporangiaceae</taxon>
        <taxon>Nonomuraea</taxon>
    </lineage>
</organism>
<dbReference type="InterPro" id="IPR050267">
    <property type="entry name" value="Anti-sigma-factor_SerPK"/>
</dbReference>
<dbReference type="EMBL" id="POUD01000035">
    <property type="protein sequence ID" value="PZG19704.1"/>
    <property type="molecule type" value="Genomic_DNA"/>
</dbReference>
<evidence type="ECO:0008006" key="6">
    <source>
        <dbReference type="Google" id="ProtNLM"/>
    </source>
</evidence>
<dbReference type="Proteomes" id="UP000249304">
    <property type="component" value="Unassembled WGS sequence"/>
</dbReference>
<sequence length="319" mass="34141">MPCYVSPVRPDRARADGESFQHVAVPYDSDASLLGLVAPRVRAALGEGRHVLVITSRLPQLAEALGPDADRVETRPPASWYAHPFRMLAACHDYTRGRRTLVVGEPVWQGRSAREIGELIRCESVLNAALRPATATLLCLYDVRATPRDVADSCPVNHPVLLGPDGEVPSARYVEPYELVLPHDRAPLPPPPADAVTIGFAGPGLRRARQAVAAYARVLGMDADRVTSLVISVSEIAANSIEHGAGHGVITLWRAGGELVCEITEPGGALDDPLPGCIPPEPASLRGYGLWISRQLCDLVELRSGGGALRVRLRLSLGP</sequence>
<feature type="domain" description="Histidine kinase/HSP90-like ATPase" evidence="2">
    <location>
        <begin position="205"/>
        <end position="313"/>
    </location>
</feature>
<protein>
    <recommendedName>
        <fullName evidence="6">Sensor histidine kinase</fullName>
    </recommendedName>
</protein>
<comment type="caution">
    <text evidence="4">The sequence shown here is derived from an EMBL/GenBank/DDBJ whole genome shotgun (WGS) entry which is preliminary data.</text>
</comment>
<keyword evidence="1" id="KW-0808">Transferase</keyword>